<dbReference type="SUPFAM" id="SSF51735">
    <property type="entry name" value="NAD(P)-binding Rossmann-fold domains"/>
    <property type="match status" value="1"/>
</dbReference>
<name>A0ABV1SIH6_9RHOB</name>
<dbReference type="InterPro" id="IPR036291">
    <property type="entry name" value="NAD(P)-bd_dom_sf"/>
</dbReference>
<dbReference type="Gene3D" id="3.40.50.720">
    <property type="entry name" value="NAD(P)-binding Rossmann-like Domain"/>
    <property type="match status" value="1"/>
</dbReference>
<reference evidence="2 3" key="2">
    <citation type="submission" date="2024-06" db="EMBL/GenBank/DDBJ databases">
        <title>Thioclava kandeliae sp. nov. from a rhizosphere soil sample of Kandelia candel in a mangrove.</title>
        <authorList>
            <person name="Mu T."/>
        </authorList>
    </citation>
    <scope>NUCLEOTIDE SEQUENCE [LARGE SCALE GENOMIC DNA]</scope>
    <source>
        <strain evidence="2 3">CPCC 100088</strain>
    </source>
</reference>
<protein>
    <submittedName>
        <fullName evidence="2">NAD(P)-dependent oxidoreductase</fullName>
    </submittedName>
</protein>
<organism evidence="2 3">
    <name type="scientific">Thioclava kandeliae</name>
    <dbReference type="NCBI Taxonomy" id="3070818"/>
    <lineage>
        <taxon>Bacteria</taxon>
        <taxon>Pseudomonadati</taxon>
        <taxon>Pseudomonadota</taxon>
        <taxon>Alphaproteobacteria</taxon>
        <taxon>Rhodobacterales</taxon>
        <taxon>Paracoccaceae</taxon>
        <taxon>Thioclava</taxon>
    </lineage>
</organism>
<dbReference type="EMBL" id="JAYWLC010000010">
    <property type="protein sequence ID" value="MER5172705.1"/>
    <property type="molecule type" value="Genomic_DNA"/>
</dbReference>
<sequence length="309" mass="32089">MADNFSTQPALAQPAALAQRPVRVLAVGATGRLGRLLVPAWRSSAFGLTSGLELALQARSEGKGADILFDPLADSVDFRRAAEAADVVLCLAGVTPGQDVDMGLNVTLAQAACEAGKATERPVILASSAAVYGRGSADLPLAEDGPLAPLSDYGRAKVAMEEMARGYARTCCLRIGNVAGADALLGAEAPAAGRVLDMFGGMADKPHGPLRSYIGPVTLAQALARLARFLAAGARVPEILNMAEPDLVSMDALLRAAGEPFTPRPAPAEAIERVELDVSRAVALGLVPERPVEATRLVAELRQLRGDLR</sequence>
<dbReference type="InterPro" id="IPR001509">
    <property type="entry name" value="Epimerase_deHydtase"/>
</dbReference>
<dbReference type="RefSeq" id="WP_350937701.1">
    <property type="nucleotide sequence ID" value="NZ_JAYWLC010000010.1"/>
</dbReference>
<evidence type="ECO:0000313" key="3">
    <source>
        <dbReference type="Proteomes" id="UP001438953"/>
    </source>
</evidence>
<evidence type="ECO:0000259" key="1">
    <source>
        <dbReference type="Pfam" id="PF01370"/>
    </source>
</evidence>
<evidence type="ECO:0000313" key="2">
    <source>
        <dbReference type="EMBL" id="MER5172705.1"/>
    </source>
</evidence>
<gene>
    <name evidence="2" type="ORF">VSX56_13065</name>
</gene>
<feature type="domain" description="NAD-dependent epimerase/dehydratase" evidence="1">
    <location>
        <begin position="25"/>
        <end position="182"/>
    </location>
</feature>
<dbReference type="PANTHER" id="PTHR43245:SF13">
    <property type="entry name" value="UDP-D-APIOSE_UDP-D-XYLOSE SYNTHASE 2"/>
    <property type="match status" value="1"/>
</dbReference>
<keyword evidence="3" id="KW-1185">Reference proteome</keyword>
<dbReference type="InterPro" id="IPR050177">
    <property type="entry name" value="Lipid_A_modif_metabolic_enz"/>
</dbReference>
<reference evidence="2 3" key="1">
    <citation type="submission" date="2024-01" db="EMBL/GenBank/DDBJ databases">
        <authorList>
            <person name="Deng Y."/>
            <person name="Su J."/>
        </authorList>
    </citation>
    <scope>NUCLEOTIDE SEQUENCE [LARGE SCALE GENOMIC DNA]</scope>
    <source>
        <strain evidence="2 3">CPCC 100088</strain>
    </source>
</reference>
<accession>A0ABV1SIH6</accession>
<dbReference type="Pfam" id="PF01370">
    <property type="entry name" value="Epimerase"/>
    <property type="match status" value="1"/>
</dbReference>
<comment type="caution">
    <text evidence="2">The sequence shown here is derived from an EMBL/GenBank/DDBJ whole genome shotgun (WGS) entry which is preliminary data.</text>
</comment>
<proteinExistence type="predicted"/>
<dbReference type="PANTHER" id="PTHR43245">
    <property type="entry name" value="BIFUNCTIONAL POLYMYXIN RESISTANCE PROTEIN ARNA"/>
    <property type="match status" value="1"/>
</dbReference>
<dbReference type="Proteomes" id="UP001438953">
    <property type="component" value="Unassembled WGS sequence"/>
</dbReference>